<proteinExistence type="predicted"/>
<dbReference type="RefSeq" id="WP_367639016.1">
    <property type="nucleotide sequence ID" value="NZ_JBFNQN010000009.1"/>
</dbReference>
<sequence>MPLPPDGRRAEVARAKRSAVVAAARTLFAEQGYFTTTVEQIARVAGVAPATVYATTGGKQGLLFELVQEWSTTPAVREALEGVARCERVEDVLAELSAGVGRVRDEWGDVIEVVLATAPHEPAVAARLLEVRRVYEADVDRCVRRILDLTDHPGAHREVLDVLWFYFGFRGYALLVHDRGWDSARAERWLVRQALRAVEDALAGSATA</sequence>
<evidence type="ECO:0000259" key="5">
    <source>
        <dbReference type="PROSITE" id="PS50977"/>
    </source>
</evidence>
<evidence type="ECO:0000256" key="4">
    <source>
        <dbReference type="PROSITE-ProRule" id="PRU00335"/>
    </source>
</evidence>
<accession>A0ABV3P9M1</accession>
<dbReference type="EMBL" id="JBFNQN010000009">
    <property type="protein sequence ID" value="MEW9265887.1"/>
    <property type="molecule type" value="Genomic_DNA"/>
</dbReference>
<dbReference type="InterPro" id="IPR009057">
    <property type="entry name" value="Homeodomain-like_sf"/>
</dbReference>
<dbReference type="InterPro" id="IPR050109">
    <property type="entry name" value="HTH-type_TetR-like_transc_reg"/>
</dbReference>
<dbReference type="Proteomes" id="UP001555826">
    <property type="component" value="Unassembled WGS sequence"/>
</dbReference>
<dbReference type="InterPro" id="IPR001647">
    <property type="entry name" value="HTH_TetR"/>
</dbReference>
<evidence type="ECO:0000256" key="2">
    <source>
        <dbReference type="ARBA" id="ARBA00023125"/>
    </source>
</evidence>
<feature type="domain" description="HTH tetR-type" evidence="5">
    <location>
        <begin position="14"/>
        <end position="74"/>
    </location>
</feature>
<evidence type="ECO:0000256" key="3">
    <source>
        <dbReference type="ARBA" id="ARBA00023163"/>
    </source>
</evidence>
<name>A0ABV3P9M1_9ACTN</name>
<dbReference type="PANTHER" id="PTHR30055:SF234">
    <property type="entry name" value="HTH-TYPE TRANSCRIPTIONAL REGULATOR BETI"/>
    <property type="match status" value="1"/>
</dbReference>
<evidence type="ECO:0000313" key="6">
    <source>
        <dbReference type="EMBL" id="MEW9265887.1"/>
    </source>
</evidence>
<protein>
    <submittedName>
        <fullName evidence="6">TetR/AcrR family transcriptional regulator</fullName>
    </submittedName>
</protein>
<evidence type="ECO:0000256" key="1">
    <source>
        <dbReference type="ARBA" id="ARBA00023015"/>
    </source>
</evidence>
<comment type="caution">
    <text evidence="6">The sequence shown here is derived from an EMBL/GenBank/DDBJ whole genome shotgun (WGS) entry which is preliminary data.</text>
</comment>
<dbReference type="SUPFAM" id="SSF46689">
    <property type="entry name" value="Homeodomain-like"/>
    <property type="match status" value="1"/>
</dbReference>
<keyword evidence="7" id="KW-1185">Reference proteome</keyword>
<organism evidence="6 7">
    <name type="scientific">Kineococcus endophyticus</name>
    <dbReference type="NCBI Taxonomy" id="1181883"/>
    <lineage>
        <taxon>Bacteria</taxon>
        <taxon>Bacillati</taxon>
        <taxon>Actinomycetota</taxon>
        <taxon>Actinomycetes</taxon>
        <taxon>Kineosporiales</taxon>
        <taxon>Kineosporiaceae</taxon>
        <taxon>Kineococcus</taxon>
    </lineage>
</organism>
<keyword evidence="2 4" id="KW-0238">DNA-binding</keyword>
<feature type="DNA-binding region" description="H-T-H motif" evidence="4">
    <location>
        <begin position="37"/>
        <end position="56"/>
    </location>
</feature>
<dbReference type="Pfam" id="PF00440">
    <property type="entry name" value="TetR_N"/>
    <property type="match status" value="1"/>
</dbReference>
<evidence type="ECO:0000313" key="7">
    <source>
        <dbReference type="Proteomes" id="UP001555826"/>
    </source>
</evidence>
<dbReference type="PANTHER" id="PTHR30055">
    <property type="entry name" value="HTH-TYPE TRANSCRIPTIONAL REGULATOR RUTR"/>
    <property type="match status" value="1"/>
</dbReference>
<keyword evidence="3" id="KW-0804">Transcription</keyword>
<dbReference type="PRINTS" id="PR00455">
    <property type="entry name" value="HTHTETR"/>
</dbReference>
<keyword evidence="1" id="KW-0805">Transcription regulation</keyword>
<gene>
    <name evidence="6" type="ORF">AB1207_14105</name>
</gene>
<dbReference type="Gene3D" id="1.10.357.10">
    <property type="entry name" value="Tetracycline Repressor, domain 2"/>
    <property type="match status" value="1"/>
</dbReference>
<reference evidence="6 7" key="1">
    <citation type="submission" date="2024-07" db="EMBL/GenBank/DDBJ databases">
        <authorList>
            <person name="Thanompreechachai J."/>
            <person name="Duangmal K."/>
        </authorList>
    </citation>
    <scope>NUCLEOTIDE SEQUENCE [LARGE SCALE GENOMIC DNA]</scope>
    <source>
        <strain evidence="6 7">KCTC 19886</strain>
    </source>
</reference>
<dbReference type="PROSITE" id="PS50977">
    <property type="entry name" value="HTH_TETR_2"/>
    <property type="match status" value="1"/>
</dbReference>